<gene>
    <name evidence="1" type="ORF">ACKI1S_47250</name>
</gene>
<proteinExistence type="predicted"/>
<comment type="caution">
    <text evidence="1">The sequence shown here is derived from an EMBL/GenBank/DDBJ whole genome shotgun (WGS) entry which is preliminary data.</text>
</comment>
<protein>
    <submittedName>
        <fullName evidence="1">Uncharacterized protein</fullName>
    </submittedName>
</protein>
<dbReference type="EMBL" id="JBJVNE010000146">
    <property type="protein sequence ID" value="MFM9653648.1"/>
    <property type="molecule type" value="Genomic_DNA"/>
</dbReference>
<keyword evidence="2" id="KW-1185">Reference proteome</keyword>
<reference evidence="1 2" key="1">
    <citation type="submission" date="2024-12" db="EMBL/GenBank/DDBJ databases">
        <title>Forecasting of Potato common scab and diversities of Pathogenic streptomyces spp. in china.</title>
        <authorList>
            <person name="Handique U."/>
            <person name="Wu J."/>
        </authorList>
    </citation>
    <scope>NUCLEOTIDE SEQUENCE [LARGE SCALE GENOMIC DNA]</scope>
    <source>
        <strain evidence="1 2">ZRIMU1585</strain>
    </source>
</reference>
<accession>A0ABW9IZ09</accession>
<name>A0ABW9IZ09_STRGJ</name>
<dbReference type="Proteomes" id="UP001631993">
    <property type="component" value="Unassembled WGS sequence"/>
</dbReference>
<feature type="non-terminal residue" evidence="1">
    <location>
        <position position="95"/>
    </location>
</feature>
<dbReference type="RefSeq" id="WP_409097867.1">
    <property type="nucleotide sequence ID" value="NZ_JBJVNE010000146.1"/>
</dbReference>
<evidence type="ECO:0000313" key="2">
    <source>
        <dbReference type="Proteomes" id="UP001631993"/>
    </source>
</evidence>
<sequence>MDAIYGRGFVYDGQGNRVFSGGLALAPPSDINNLTLLGYANPDYNFGINNKFSYKNFTFSFQFDGRIGGVIWNEVYKDGMNGGTAIESASGDFGA</sequence>
<organism evidence="1 2">
    <name type="scientific">Streptomyces galilaeus</name>
    <dbReference type="NCBI Taxonomy" id="33899"/>
    <lineage>
        <taxon>Bacteria</taxon>
        <taxon>Bacillati</taxon>
        <taxon>Actinomycetota</taxon>
        <taxon>Actinomycetes</taxon>
        <taxon>Kitasatosporales</taxon>
        <taxon>Streptomycetaceae</taxon>
        <taxon>Streptomyces</taxon>
    </lineage>
</organism>
<evidence type="ECO:0000313" key="1">
    <source>
        <dbReference type="EMBL" id="MFM9653648.1"/>
    </source>
</evidence>